<dbReference type="Gene3D" id="1.20.1250.20">
    <property type="entry name" value="MFS general substrate transporter like domains"/>
    <property type="match status" value="1"/>
</dbReference>
<evidence type="ECO:0000256" key="1">
    <source>
        <dbReference type="ARBA" id="ARBA00004141"/>
    </source>
</evidence>
<gene>
    <name evidence="9" type="ORF">WA026_004115</name>
</gene>
<evidence type="ECO:0000256" key="2">
    <source>
        <dbReference type="ARBA" id="ARBA00008335"/>
    </source>
</evidence>
<feature type="transmembrane region" description="Helical" evidence="7">
    <location>
        <begin position="131"/>
        <end position="154"/>
    </location>
</feature>
<dbReference type="Pfam" id="PF07690">
    <property type="entry name" value="MFS_1"/>
    <property type="match status" value="1"/>
</dbReference>
<organism evidence="9 10">
    <name type="scientific">Henosepilachna vigintioctopunctata</name>
    <dbReference type="NCBI Taxonomy" id="420089"/>
    <lineage>
        <taxon>Eukaryota</taxon>
        <taxon>Metazoa</taxon>
        <taxon>Ecdysozoa</taxon>
        <taxon>Arthropoda</taxon>
        <taxon>Hexapoda</taxon>
        <taxon>Insecta</taxon>
        <taxon>Pterygota</taxon>
        <taxon>Neoptera</taxon>
        <taxon>Endopterygota</taxon>
        <taxon>Coleoptera</taxon>
        <taxon>Polyphaga</taxon>
        <taxon>Cucujiformia</taxon>
        <taxon>Coccinelloidea</taxon>
        <taxon>Coccinellidae</taxon>
        <taxon>Epilachninae</taxon>
        <taxon>Epilachnini</taxon>
        <taxon>Henosepilachna</taxon>
    </lineage>
</organism>
<name>A0AAW1U6C7_9CUCU</name>
<feature type="transmembrane region" description="Helical" evidence="7">
    <location>
        <begin position="166"/>
        <end position="188"/>
    </location>
</feature>
<reference evidence="9 10" key="1">
    <citation type="submission" date="2023-03" db="EMBL/GenBank/DDBJ databases">
        <title>Genome insight into feeding habits of ladybird beetles.</title>
        <authorList>
            <person name="Li H.-S."/>
            <person name="Huang Y.-H."/>
            <person name="Pang H."/>
        </authorList>
    </citation>
    <scope>NUCLEOTIDE SEQUENCE [LARGE SCALE GENOMIC DNA]</scope>
    <source>
        <strain evidence="9">SYSU_2023b</strain>
        <tissue evidence="9">Whole body</tissue>
    </source>
</reference>
<dbReference type="PANTHER" id="PTHR23511">
    <property type="entry name" value="SYNAPTIC VESICLE GLYCOPROTEIN 2"/>
    <property type="match status" value="1"/>
</dbReference>
<feature type="transmembrane region" description="Helical" evidence="7">
    <location>
        <begin position="413"/>
        <end position="433"/>
    </location>
</feature>
<dbReference type="GO" id="GO:0022857">
    <property type="term" value="F:transmembrane transporter activity"/>
    <property type="evidence" value="ECO:0007669"/>
    <property type="project" value="InterPro"/>
</dbReference>
<sequence>MILSDISRKCKMIVTAFEEKTEEADFETAIHFAQYGKFQKLLLAVCGLIYTACAISTTTLSFVLPSAECDFNLSSSDKGKLSAMPLIGMIFGCCIWGVIADSKGRKFAIMSSLLVDFLAGLISTFAQTFSVFLVCRFFNGFGIIGATSIIFPYLGEFLSNKKRDAVLGKLELFWNLGVIVLPGIAWTLLNRTTFDKFTQLHLVSPWRIFVFICCLPSLLSLICLYFLPETPKFFISKRRFENAKMVFQRVYKINTKLPLASFPVLSLYGESNNNEESIDLKNKSSFCDRIVENLNNGWEQMKELCSKPYISYLVITAVSDFGLMASYYTLMMWFPEIFERFNNYEISNKGRKAGICEVSQNNQVYNGTYQYLPKVCEPSINSRVFAETIIIGLSCIPSSISLSFFMAKLGKKYVLVTSLLLSGAAALALNWVSSTVETLIISAVFEALTSILETVLFCVVVELFPTNLRAPALTITATSGRLGAIFGNLVFGMLIDIQCNVPIYLFGFMLIGSGVLCFGIPKSEDYFVLH</sequence>
<dbReference type="PROSITE" id="PS50850">
    <property type="entry name" value="MFS"/>
    <property type="match status" value="1"/>
</dbReference>
<proteinExistence type="inferred from homology"/>
<evidence type="ECO:0000313" key="10">
    <source>
        <dbReference type="Proteomes" id="UP001431783"/>
    </source>
</evidence>
<evidence type="ECO:0000256" key="5">
    <source>
        <dbReference type="ARBA" id="ARBA00022989"/>
    </source>
</evidence>
<feature type="transmembrane region" description="Helical" evidence="7">
    <location>
        <begin position="384"/>
        <end position="406"/>
    </location>
</feature>
<comment type="caution">
    <text evidence="9">The sequence shown here is derived from an EMBL/GenBank/DDBJ whole genome shotgun (WGS) entry which is preliminary data.</text>
</comment>
<dbReference type="Proteomes" id="UP001431783">
    <property type="component" value="Unassembled WGS sequence"/>
</dbReference>
<dbReference type="InterPro" id="IPR036259">
    <property type="entry name" value="MFS_trans_sf"/>
</dbReference>
<feature type="transmembrane region" description="Helical" evidence="7">
    <location>
        <begin position="309"/>
        <end position="330"/>
    </location>
</feature>
<evidence type="ECO:0000256" key="6">
    <source>
        <dbReference type="ARBA" id="ARBA00023136"/>
    </source>
</evidence>
<dbReference type="InterPro" id="IPR011701">
    <property type="entry name" value="MFS"/>
</dbReference>
<dbReference type="EMBL" id="JARQZJ010000061">
    <property type="protein sequence ID" value="KAK9879267.1"/>
    <property type="molecule type" value="Genomic_DNA"/>
</dbReference>
<feature type="transmembrane region" description="Helical" evidence="7">
    <location>
        <begin position="473"/>
        <end position="495"/>
    </location>
</feature>
<evidence type="ECO:0000259" key="8">
    <source>
        <dbReference type="PROSITE" id="PS50850"/>
    </source>
</evidence>
<evidence type="ECO:0000256" key="4">
    <source>
        <dbReference type="ARBA" id="ARBA00022692"/>
    </source>
</evidence>
<protein>
    <recommendedName>
        <fullName evidence="8">Major facilitator superfamily (MFS) profile domain-containing protein</fullName>
    </recommendedName>
</protein>
<evidence type="ECO:0000256" key="7">
    <source>
        <dbReference type="SAM" id="Phobius"/>
    </source>
</evidence>
<dbReference type="AlphaFoldDB" id="A0AAW1U6C7"/>
<dbReference type="InterPro" id="IPR005828">
    <property type="entry name" value="MFS_sugar_transport-like"/>
</dbReference>
<feature type="transmembrane region" description="Helical" evidence="7">
    <location>
        <begin position="41"/>
        <end position="63"/>
    </location>
</feature>
<feature type="transmembrane region" description="Helical" evidence="7">
    <location>
        <begin position="208"/>
        <end position="227"/>
    </location>
</feature>
<evidence type="ECO:0000313" key="9">
    <source>
        <dbReference type="EMBL" id="KAK9879267.1"/>
    </source>
</evidence>
<keyword evidence="6 7" id="KW-0472">Membrane</keyword>
<feature type="transmembrane region" description="Helical" evidence="7">
    <location>
        <begin position="501"/>
        <end position="520"/>
    </location>
</feature>
<comment type="similarity">
    <text evidence="2">Belongs to the major facilitator superfamily.</text>
</comment>
<feature type="domain" description="Major facilitator superfamily (MFS) profile" evidence="8">
    <location>
        <begin position="42"/>
        <end position="530"/>
    </location>
</feature>
<dbReference type="FunFam" id="1.20.1250.20:FF:000232">
    <property type="entry name" value="Organic cation/carnitine transporter 7"/>
    <property type="match status" value="1"/>
</dbReference>
<feature type="transmembrane region" description="Helical" evidence="7">
    <location>
        <begin position="439"/>
        <end position="461"/>
    </location>
</feature>
<dbReference type="SUPFAM" id="SSF103473">
    <property type="entry name" value="MFS general substrate transporter"/>
    <property type="match status" value="1"/>
</dbReference>
<keyword evidence="4 7" id="KW-0812">Transmembrane</keyword>
<keyword evidence="3" id="KW-0813">Transport</keyword>
<keyword evidence="10" id="KW-1185">Reference proteome</keyword>
<feature type="transmembrane region" description="Helical" evidence="7">
    <location>
        <begin position="107"/>
        <end position="125"/>
    </location>
</feature>
<feature type="transmembrane region" description="Helical" evidence="7">
    <location>
        <begin position="83"/>
        <end position="100"/>
    </location>
</feature>
<dbReference type="GO" id="GO:0016020">
    <property type="term" value="C:membrane"/>
    <property type="evidence" value="ECO:0007669"/>
    <property type="project" value="UniProtKB-SubCell"/>
</dbReference>
<evidence type="ECO:0000256" key="3">
    <source>
        <dbReference type="ARBA" id="ARBA00022448"/>
    </source>
</evidence>
<dbReference type="PANTHER" id="PTHR23511:SF38">
    <property type="entry name" value="SYNAPTIC VESICLE 2-RELATED PROTEIN-LIKE PROTEIN"/>
    <property type="match status" value="1"/>
</dbReference>
<dbReference type="Pfam" id="PF00083">
    <property type="entry name" value="Sugar_tr"/>
    <property type="match status" value="1"/>
</dbReference>
<comment type="subcellular location">
    <subcellularLocation>
        <location evidence="1">Membrane</location>
        <topology evidence="1">Multi-pass membrane protein</topology>
    </subcellularLocation>
</comment>
<dbReference type="InterPro" id="IPR020846">
    <property type="entry name" value="MFS_dom"/>
</dbReference>
<keyword evidence="5 7" id="KW-1133">Transmembrane helix</keyword>
<accession>A0AAW1U6C7</accession>